<keyword evidence="3" id="KW-0012">Acyltransferase</keyword>
<evidence type="ECO:0000259" key="2">
    <source>
        <dbReference type="Pfam" id="PF01757"/>
    </source>
</evidence>
<dbReference type="InterPro" id="IPR002656">
    <property type="entry name" value="Acyl_transf_3_dom"/>
</dbReference>
<feature type="transmembrane region" description="Helical" evidence="1">
    <location>
        <begin position="222"/>
        <end position="239"/>
    </location>
</feature>
<organism evidence="3 4">
    <name type="scientific">Luteimonas padinae</name>
    <dbReference type="NCBI Taxonomy" id="1714359"/>
    <lineage>
        <taxon>Bacteria</taxon>
        <taxon>Pseudomonadati</taxon>
        <taxon>Pseudomonadota</taxon>
        <taxon>Gammaproteobacteria</taxon>
        <taxon>Lysobacterales</taxon>
        <taxon>Lysobacteraceae</taxon>
        <taxon>Luteimonas</taxon>
    </lineage>
</organism>
<evidence type="ECO:0000313" key="4">
    <source>
        <dbReference type="Proteomes" id="UP001589898"/>
    </source>
</evidence>
<dbReference type="GO" id="GO:0016746">
    <property type="term" value="F:acyltransferase activity"/>
    <property type="evidence" value="ECO:0007669"/>
    <property type="project" value="UniProtKB-KW"/>
</dbReference>
<dbReference type="PANTHER" id="PTHR36927">
    <property type="entry name" value="BLR4337 PROTEIN"/>
    <property type="match status" value="1"/>
</dbReference>
<dbReference type="InterPro" id="IPR050623">
    <property type="entry name" value="Glucan_succinyl_AcylTrfase"/>
</dbReference>
<name>A0ABV6SZL6_9GAMM</name>
<feature type="transmembrane region" description="Helical" evidence="1">
    <location>
        <begin position="12"/>
        <end position="34"/>
    </location>
</feature>
<feature type="transmembrane region" description="Helical" evidence="1">
    <location>
        <begin position="85"/>
        <end position="104"/>
    </location>
</feature>
<keyword evidence="1" id="KW-1133">Transmembrane helix</keyword>
<feature type="transmembrane region" description="Helical" evidence="1">
    <location>
        <begin position="354"/>
        <end position="374"/>
    </location>
</feature>
<dbReference type="EMBL" id="JBHLTF010000033">
    <property type="protein sequence ID" value="MFC0718883.1"/>
    <property type="molecule type" value="Genomic_DNA"/>
</dbReference>
<evidence type="ECO:0000313" key="3">
    <source>
        <dbReference type="EMBL" id="MFC0718883.1"/>
    </source>
</evidence>
<evidence type="ECO:0000256" key="1">
    <source>
        <dbReference type="SAM" id="Phobius"/>
    </source>
</evidence>
<keyword evidence="1" id="KW-0472">Membrane</keyword>
<sequence length="407" mass="46531">MPRRHDIDALRVFAFALLIAYHLGMVYVAEWGYHAKSTYQAEWLQWPMIALNRWRMPLLFMISGIALGLAMAARPGWRLALSRSWRLLLPLLFGMLAIVPVQAYCEALGNGAIEPDFGAFMARYLQLRPWAGGGWSGAEYGITWNHLWYLAYVWTYSMLLLALTPVLESAAGTRLRNWLFDRPRIFWVLVPSAWLFAGLWWLMPRWPETHALVGDWYAHAKYLFFFAAGWLVAGEARFWTGLVAMRRTTLALALLAISLELSLRAAGRYLPPGDIPAWALRVDWAMIERMARATYAWTALLAIFGWSRTLLDRPFQWLPSAREAVFPWYVLHQSLIVPLAFSLSPLALGPWLEPLLVGTGTIAGCAILHMRVIARIRWLRPFFGLPPRPSRQASRYSTTSWMASPPR</sequence>
<accession>A0ABV6SZL6</accession>
<proteinExistence type="predicted"/>
<keyword evidence="3" id="KW-0808">Transferase</keyword>
<dbReference type="PANTHER" id="PTHR36927:SF3">
    <property type="entry name" value="GLUCANS BIOSYNTHESIS PROTEIN C"/>
    <property type="match status" value="1"/>
</dbReference>
<reference evidence="3 4" key="1">
    <citation type="submission" date="2024-09" db="EMBL/GenBank/DDBJ databases">
        <authorList>
            <person name="Sun Q."/>
            <person name="Mori K."/>
        </authorList>
    </citation>
    <scope>NUCLEOTIDE SEQUENCE [LARGE SCALE GENOMIC DNA]</scope>
    <source>
        <strain evidence="3 4">KCTC 52403</strain>
    </source>
</reference>
<dbReference type="Proteomes" id="UP001589898">
    <property type="component" value="Unassembled WGS sequence"/>
</dbReference>
<gene>
    <name evidence="3" type="ORF">ACFFFU_14220</name>
</gene>
<keyword evidence="4" id="KW-1185">Reference proteome</keyword>
<feature type="transmembrane region" description="Helical" evidence="1">
    <location>
        <begin position="146"/>
        <end position="164"/>
    </location>
</feature>
<feature type="transmembrane region" description="Helical" evidence="1">
    <location>
        <begin position="54"/>
        <end position="73"/>
    </location>
</feature>
<comment type="caution">
    <text evidence="3">The sequence shown here is derived from an EMBL/GenBank/DDBJ whole genome shotgun (WGS) entry which is preliminary data.</text>
</comment>
<dbReference type="Pfam" id="PF01757">
    <property type="entry name" value="Acyl_transf_3"/>
    <property type="match status" value="1"/>
</dbReference>
<feature type="transmembrane region" description="Helical" evidence="1">
    <location>
        <begin position="185"/>
        <end position="202"/>
    </location>
</feature>
<protein>
    <submittedName>
        <fullName evidence="3">Acyltransferase family protein</fullName>
    </submittedName>
</protein>
<keyword evidence="1" id="KW-0812">Transmembrane</keyword>
<feature type="domain" description="Acyltransferase 3" evidence="2">
    <location>
        <begin position="5"/>
        <end position="369"/>
    </location>
</feature>
<dbReference type="RefSeq" id="WP_189495175.1">
    <property type="nucleotide sequence ID" value="NZ_BMZT01000002.1"/>
</dbReference>
<feature type="transmembrane region" description="Helical" evidence="1">
    <location>
        <begin position="290"/>
        <end position="307"/>
    </location>
</feature>